<gene>
    <name evidence="2" type="ORF">SISSUDRAFT_1061658</name>
</gene>
<proteinExistence type="predicted"/>
<sequence length="106" mass="11310">MSSAFRSSHNSGIQNVEASISSRNTHNFAPAHHRDPEPGPQSNTLPNPDPYSDGSEGSFPKSQQGPAPTGVRDDQPRNDEKLGRAIGEVLHSPSREQGDATPVVDV</sequence>
<evidence type="ECO:0000256" key="1">
    <source>
        <dbReference type="SAM" id="MobiDB-lite"/>
    </source>
</evidence>
<accession>A0A166DS88</accession>
<feature type="compositionally biased region" description="Polar residues" evidence="1">
    <location>
        <begin position="1"/>
        <end position="27"/>
    </location>
</feature>
<evidence type="ECO:0000313" key="2">
    <source>
        <dbReference type="EMBL" id="KZT38837.1"/>
    </source>
</evidence>
<reference evidence="2 3" key="1">
    <citation type="journal article" date="2016" name="Mol. Biol. Evol.">
        <title>Comparative Genomics of Early-Diverging Mushroom-Forming Fungi Provides Insights into the Origins of Lignocellulose Decay Capabilities.</title>
        <authorList>
            <person name="Nagy L.G."/>
            <person name="Riley R."/>
            <person name="Tritt A."/>
            <person name="Adam C."/>
            <person name="Daum C."/>
            <person name="Floudas D."/>
            <person name="Sun H."/>
            <person name="Yadav J.S."/>
            <person name="Pangilinan J."/>
            <person name="Larsson K.H."/>
            <person name="Matsuura K."/>
            <person name="Barry K."/>
            <person name="Labutti K."/>
            <person name="Kuo R."/>
            <person name="Ohm R.A."/>
            <person name="Bhattacharya S.S."/>
            <person name="Shirouzu T."/>
            <person name="Yoshinaga Y."/>
            <person name="Martin F.M."/>
            <person name="Grigoriev I.V."/>
            <person name="Hibbett D.S."/>
        </authorList>
    </citation>
    <scope>NUCLEOTIDE SEQUENCE [LARGE SCALE GENOMIC DNA]</scope>
    <source>
        <strain evidence="2 3">HHB10207 ss-3</strain>
    </source>
</reference>
<organism evidence="2 3">
    <name type="scientific">Sistotremastrum suecicum HHB10207 ss-3</name>
    <dbReference type="NCBI Taxonomy" id="1314776"/>
    <lineage>
        <taxon>Eukaryota</taxon>
        <taxon>Fungi</taxon>
        <taxon>Dikarya</taxon>
        <taxon>Basidiomycota</taxon>
        <taxon>Agaricomycotina</taxon>
        <taxon>Agaricomycetes</taxon>
        <taxon>Sistotremastrales</taxon>
        <taxon>Sistotremastraceae</taxon>
        <taxon>Sistotremastrum</taxon>
    </lineage>
</organism>
<dbReference type="Proteomes" id="UP000076798">
    <property type="component" value="Unassembled WGS sequence"/>
</dbReference>
<dbReference type="EMBL" id="KV428056">
    <property type="protein sequence ID" value="KZT38837.1"/>
    <property type="molecule type" value="Genomic_DNA"/>
</dbReference>
<feature type="region of interest" description="Disordered" evidence="1">
    <location>
        <begin position="1"/>
        <end position="106"/>
    </location>
</feature>
<dbReference type="AlphaFoldDB" id="A0A166DS88"/>
<feature type="compositionally biased region" description="Basic and acidic residues" evidence="1">
    <location>
        <begin position="71"/>
        <end position="83"/>
    </location>
</feature>
<name>A0A166DS88_9AGAM</name>
<evidence type="ECO:0000313" key="3">
    <source>
        <dbReference type="Proteomes" id="UP000076798"/>
    </source>
</evidence>
<protein>
    <submittedName>
        <fullName evidence="2">Uncharacterized protein</fullName>
    </submittedName>
</protein>
<keyword evidence="3" id="KW-1185">Reference proteome</keyword>